<evidence type="ECO:0000313" key="8">
    <source>
        <dbReference type="EMBL" id="GGB29168.1"/>
    </source>
</evidence>
<keyword evidence="5" id="KW-0408">Iron</keyword>
<evidence type="ECO:0000256" key="2">
    <source>
        <dbReference type="ARBA" id="ARBA00022723"/>
    </source>
</evidence>
<evidence type="ECO:0000256" key="6">
    <source>
        <dbReference type="SAM" id="MobiDB-lite"/>
    </source>
</evidence>
<gene>
    <name evidence="8" type="primary">tauD</name>
    <name evidence="8" type="ORF">GCM10011505_08170</name>
</gene>
<dbReference type="PANTHER" id="PTHR30468:SF1">
    <property type="entry name" value="ALPHA-KETOGLUTARATE-DEPENDENT SULFONATE DIOXYGENASE"/>
    <property type="match status" value="1"/>
</dbReference>
<dbReference type="InterPro" id="IPR003819">
    <property type="entry name" value="TauD/TfdA-like"/>
</dbReference>
<keyword evidence="4" id="KW-0560">Oxidoreductase</keyword>
<feature type="compositionally biased region" description="Polar residues" evidence="6">
    <location>
        <begin position="10"/>
        <end position="22"/>
    </location>
</feature>
<evidence type="ECO:0000259" key="7">
    <source>
        <dbReference type="Pfam" id="PF02668"/>
    </source>
</evidence>
<comment type="caution">
    <text evidence="8">The sequence shown here is derived from an EMBL/GenBank/DDBJ whole genome shotgun (WGS) entry which is preliminary data.</text>
</comment>
<evidence type="ECO:0000256" key="4">
    <source>
        <dbReference type="ARBA" id="ARBA00023002"/>
    </source>
</evidence>
<dbReference type="Pfam" id="PF02668">
    <property type="entry name" value="TauD"/>
    <property type="match status" value="1"/>
</dbReference>
<proteinExistence type="inferred from homology"/>
<dbReference type="RefSeq" id="WP_188575162.1">
    <property type="nucleotide sequence ID" value="NZ_BMDZ01000005.1"/>
</dbReference>
<keyword evidence="2" id="KW-0479">Metal-binding</keyword>
<dbReference type="Proteomes" id="UP000603352">
    <property type="component" value="Unassembled WGS sequence"/>
</dbReference>
<sequence length="315" mass="34510">MNAGPFFTSKPPSAASNRPVTSPHFTIRPMTGALGADIAGIDVATASDDALDDLRAALVHHQVVAIRGQQLDPAGLEAVTSRFGAFGEDPYVKPMPGFANVLRLLKEADEEHPNVFGEAWHSDWSFLDTPPAFTLLYGQDIPAWGGDTMFASMQRAYEALSPAMVRMLEPLMGVHSARRGYSPAARGAMADRLPNMEIVVSETAMDTRTHPIIRTHPETGRRALYVSAAYTIGIDGFNEPEAQALLGYLFDLSIDPRFTCRLRWEPGTLTIWDNRSVLHLPIGDYQGARREMYRSTVAGDRPVLLPEGAQAQPEH</sequence>
<feature type="region of interest" description="Disordered" evidence="6">
    <location>
        <begin position="1"/>
        <end position="22"/>
    </location>
</feature>
<protein>
    <submittedName>
        <fullName evidence="8">Alpha-ketoglutarate-dependent taurine dioxygenase</fullName>
    </submittedName>
</protein>
<dbReference type="InterPro" id="IPR042098">
    <property type="entry name" value="TauD-like_sf"/>
</dbReference>
<evidence type="ECO:0000313" key="9">
    <source>
        <dbReference type="Proteomes" id="UP000603352"/>
    </source>
</evidence>
<keyword evidence="3 8" id="KW-0223">Dioxygenase</keyword>
<dbReference type="GO" id="GO:0051213">
    <property type="term" value="F:dioxygenase activity"/>
    <property type="evidence" value="ECO:0007669"/>
    <property type="project" value="UniProtKB-KW"/>
</dbReference>
<dbReference type="PANTHER" id="PTHR30468">
    <property type="entry name" value="ALPHA-KETOGLUTARATE-DEPENDENT SULFONATE DIOXYGENASE"/>
    <property type="match status" value="1"/>
</dbReference>
<reference evidence="9" key="1">
    <citation type="journal article" date="2019" name="Int. J. Syst. Evol. Microbiol.">
        <title>The Global Catalogue of Microorganisms (GCM) 10K type strain sequencing project: providing services to taxonomists for standard genome sequencing and annotation.</title>
        <authorList>
            <consortium name="The Broad Institute Genomics Platform"/>
            <consortium name="The Broad Institute Genome Sequencing Center for Infectious Disease"/>
            <person name="Wu L."/>
            <person name="Ma J."/>
        </authorList>
    </citation>
    <scope>NUCLEOTIDE SEQUENCE [LARGE SCALE GENOMIC DNA]</scope>
    <source>
        <strain evidence="9">CGMCC 1.10188</strain>
    </source>
</reference>
<evidence type="ECO:0000256" key="1">
    <source>
        <dbReference type="ARBA" id="ARBA00005896"/>
    </source>
</evidence>
<evidence type="ECO:0000256" key="5">
    <source>
        <dbReference type="ARBA" id="ARBA00023004"/>
    </source>
</evidence>
<comment type="similarity">
    <text evidence="1">Belongs to the TfdA dioxygenase family.</text>
</comment>
<dbReference type="EMBL" id="BMDZ01000005">
    <property type="protein sequence ID" value="GGB29168.1"/>
    <property type="molecule type" value="Genomic_DNA"/>
</dbReference>
<evidence type="ECO:0000256" key="3">
    <source>
        <dbReference type="ARBA" id="ARBA00022964"/>
    </source>
</evidence>
<dbReference type="InterPro" id="IPR051323">
    <property type="entry name" value="AtsK-like"/>
</dbReference>
<dbReference type="SUPFAM" id="SSF51197">
    <property type="entry name" value="Clavaminate synthase-like"/>
    <property type="match status" value="1"/>
</dbReference>
<keyword evidence="9" id="KW-1185">Reference proteome</keyword>
<dbReference type="Gene3D" id="3.60.130.10">
    <property type="entry name" value="Clavaminate synthase-like"/>
    <property type="match status" value="1"/>
</dbReference>
<accession>A0ABQ1I966</accession>
<feature type="domain" description="TauD/TfdA-like" evidence="7">
    <location>
        <begin position="27"/>
        <end position="296"/>
    </location>
</feature>
<organism evidence="8 9">
    <name type="scientific">Tistrella bauzanensis</name>
    <dbReference type="NCBI Taxonomy" id="657419"/>
    <lineage>
        <taxon>Bacteria</taxon>
        <taxon>Pseudomonadati</taxon>
        <taxon>Pseudomonadota</taxon>
        <taxon>Alphaproteobacteria</taxon>
        <taxon>Geminicoccales</taxon>
        <taxon>Geminicoccaceae</taxon>
        <taxon>Tistrella</taxon>
    </lineage>
</organism>
<name>A0ABQ1I966_9PROT</name>